<dbReference type="Gene3D" id="1.10.150.130">
    <property type="match status" value="1"/>
</dbReference>
<keyword evidence="1 3" id="KW-0238">DNA-binding</keyword>
<evidence type="ECO:0000313" key="7">
    <source>
        <dbReference type="Proteomes" id="UP001143463"/>
    </source>
</evidence>
<dbReference type="InterPro" id="IPR002104">
    <property type="entry name" value="Integrase_catalytic"/>
</dbReference>
<dbReference type="InterPro" id="IPR011010">
    <property type="entry name" value="DNA_brk_join_enz"/>
</dbReference>
<dbReference type="GO" id="GO:0006310">
    <property type="term" value="P:DNA recombination"/>
    <property type="evidence" value="ECO:0007669"/>
    <property type="project" value="UniProtKB-KW"/>
</dbReference>
<keyword evidence="7" id="KW-1185">Reference proteome</keyword>
<accession>A0A9W6L5L5</accession>
<gene>
    <name evidence="6" type="ORF">GCM10017577_45230</name>
</gene>
<evidence type="ECO:0000259" key="5">
    <source>
        <dbReference type="PROSITE" id="PS51900"/>
    </source>
</evidence>
<dbReference type="InterPro" id="IPR044068">
    <property type="entry name" value="CB"/>
</dbReference>
<dbReference type="AlphaFoldDB" id="A0A9W6L5L5"/>
<dbReference type="PANTHER" id="PTHR30349">
    <property type="entry name" value="PHAGE INTEGRASE-RELATED"/>
    <property type="match status" value="1"/>
</dbReference>
<organism evidence="6 7">
    <name type="scientific">Pseudonocardia halophobica</name>
    <dbReference type="NCBI Taxonomy" id="29401"/>
    <lineage>
        <taxon>Bacteria</taxon>
        <taxon>Bacillati</taxon>
        <taxon>Actinomycetota</taxon>
        <taxon>Actinomycetes</taxon>
        <taxon>Pseudonocardiales</taxon>
        <taxon>Pseudonocardiaceae</taxon>
        <taxon>Pseudonocardia</taxon>
    </lineage>
</organism>
<dbReference type="InterPro" id="IPR050090">
    <property type="entry name" value="Tyrosine_recombinase_XerCD"/>
</dbReference>
<dbReference type="CDD" id="cd01189">
    <property type="entry name" value="INT_ICEBs1_C_like"/>
    <property type="match status" value="1"/>
</dbReference>
<feature type="domain" description="Tyr recombinase" evidence="4">
    <location>
        <begin position="189"/>
        <end position="396"/>
    </location>
</feature>
<sequence length="405" mass="44323">MTISKRKRRSAGDGGISPYQTKSGERFLIKYRVPAPDGIGTKQVLRRGYTSQKAAAAALREALVEVGKGTYVAPTKLTLGEYLTETWLPALRLKPSTEASYRKNVRLHVVPHIGGVALAGLTGQRLTALYRKLESEGRVDGAGGLSARTVRYIHTIVHRALRDAVDDGLLAANPADKAKPPTNAQAKSPELRYWTAAQLAAFLQWARRDEDELFPAWQLLAMTGMRRGEALGLRWSDLDVTAARVAIRRSAVLVKHHGEGETIEIGPPKNGRARVVDVDPRTVAVLRTHRASLAELDLRLARDEALVLPSRNGDVRHPERFSRSFAASIARAGKALGDQAPPAIRLHDLRHTHATILLLAGEHPKVVQERLGHATISITLDVYSHVIPTMQREAAARFAEAVYGS</sequence>
<dbReference type="PROSITE" id="PS51898">
    <property type="entry name" value="TYR_RECOMBINASE"/>
    <property type="match status" value="1"/>
</dbReference>
<dbReference type="InterPro" id="IPR010998">
    <property type="entry name" value="Integrase_recombinase_N"/>
</dbReference>
<proteinExistence type="predicted"/>
<dbReference type="GO" id="GO:0015074">
    <property type="term" value="P:DNA integration"/>
    <property type="evidence" value="ECO:0007669"/>
    <property type="project" value="InterPro"/>
</dbReference>
<evidence type="ECO:0000313" key="6">
    <source>
        <dbReference type="EMBL" id="GLL13380.1"/>
    </source>
</evidence>
<dbReference type="Pfam" id="PF00589">
    <property type="entry name" value="Phage_integrase"/>
    <property type="match status" value="1"/>
</dbReference>
<name>A0A9W6L5L5_9PSEU</name>
<dbReference type="InterPro" id="IPR013762">
    <property type="entry name" value="Integrase-like_cat_sf"/>
</dbReference>
<reference evidence="6" key="2">
    <citation type="submission" date="2023-01" db="EMBL/GenBank/DDBJ databases">
        <authorList>
            <person name="Sun Q."/>
            <person name="Evtushenko L."/>
        </authorList>
    </citation>
    <scope>NUCLEOTIDE SEQUENCE</scope>
    <source>
        <strain evidence="6">VKM Ac-1069</strain>
    </source>
</reference>
<dbReference type="PANTHER" id="PTHR30349:SF91">
    <property type="entry name" value="INTA PROTEIN"/>
    <property type="match status" value="1"/>
</dbReference>
<dbReference type="Gene3D" id="1.10.443.10">
    <property type="entry name" value="Intergrase catalytic core"/>
    <property type="match status" value="1"/>
</dbReference>
<dbReference type="PROSITE" id="PS51900">
    <property type="entry name" value="CB"/>
    <property type="match status" value="1"/>
</dbReference>
<evidence type="ECO:0000259" key="4">
    <source>
        <dbReference type="PROSITE" id="PS51898"/>
    </source>
</evidence>
<dbReference type="EMBL" id="BSFQ01000021">
    <property type="protein sequence ID" value="GLL13380.1"/>
    <property type="molecule type" value="Genomic_DNA"/>
</dbReference>
<comment type="caution">
    <text evidence="6">The sequence shown here is derived from an EMBL/GenBank/DDBJ whole genome shotgun (WGS) entry which is preliminary data.</text>
</comment>
<protein>
    <submittedName>
        <fullName evidence="6">Site-specific integrase</fullName>
    </submittedName>
</protein>
<evidence type="ECO:0000256" key="3">
    <source>
        <dbReference type="PROSITE-ProRule" id="PRU01248"/>
    </source>
</evidence>
<evidence type="ECO:0000256" key="2">
    <source>
        <dbReference type="ARBA" id="ARBA00023172"/>
    </source>
</evidence>
<keyword evidence="2" id="KW-0233">DNA recombination</keyword>
<evidence type="ECO:0000256" key="1">
    <source>
        <dbReference type="ARBA" id="ARBA00023125"/>
    </source>
</evidence>
<dbReference type="SUPFAM" id="SSF56349">
    <property type="entry name" value="DNA breaking-rejoining enzymes"/>
    <property type="match status" value="1"/>
</dbReference>
<dbReference type="RefSeq" id="WP_051737808.1">
    <property type="nucleotide sequence ID" value="NZ_BAAAUZ010000003.1"/>
</dbReference>
<feature type="domain" description="Core-binding (CB)" evidence="5">
    <location>
        <begin position="74"/>
        <end position="165"/>
    </location>
</feature>
<reference evidence="6" key="1">
    <citation type="journal article" date="2014" name="Int. J. Syst. Evol. Microbiol.">
        <title>Complete genome sequence of Corynebacterium casei LMG S-19264T (=DSM 44701T), isolated from a smear-ripened cheese.</title>
        <authorList>
            <consortium name="US DOE Joint Genome Institute (JGI-PGF)"/>
            <person name="Walter F."/>
            <person name="Albersmeier A."/>
            <person name="Kalinowski J."/>
            <person name="Ruckert C."/>
        </authorList>
    </citation>
    <scope>NUCLEOTIDE SEQUENCE</scope>
    <source>
        <strain evidence="6">VKM Ac-1069</strain>
    </source>
</reference>
<dbReference type="Proteomes" id="UP001143463">
    <property type="component" value="Unassembled WGS sequence"/>
</dbReference>
<dbReference type="GO" id="GO:0003677">
    <property type="term" value="F:DNA binding"/>
    <property type="evidence" value="ECO:0007669"/>
    <property type="project" value="UniProtKB-UniRule"/>
</dbReference>